<evidence type="ECO:0000259" key="2">
    <source>
        <dbReference type="Pfam" id="PF02638"/>
    </source>
</evidence>
<evidence type="ECO:0000256" key="1">
    <source>
        <dbReference type="ARBA" id="ARBA00022729"/>
    </source>
</evidence>
<protein>
    <submittedName>
        <fullName evidence="3">Family 10 glycosylhydrolase</fullName>
    </submittedName>
</protein>
<dbReference type="PANTHER" id="PTHR43405:SF1">
    <property type="entry name" value="GLYCOSYL HYDROLASE DIGH"/>
    <property type="match status" value="1"/>
</dbReference>
<proteinExistence type="predicted"/>
<name>A0ABS6E7G1_9FIRM</name>
<keyword evidence="1" id="KW-0732">Signal</keyword>
<organism evidence="3 4">
    <name type="scientific">Tissierella simiarum</name>
    <dbReference type="NCBI Taxonomy" id="2841534"/>
    <lineage>
        <taxon>Bacteria</taxon>
        <taxon>Bacillati</taxon>
        <taxon>Bacillota</taxon>
        <taxon>Tissierellia</taxon>
        <taxon>Tissierellales</taxon>
        <taxon>Tissierellaceae</taxon>
        <taxon>Tissierella</taxon>
    </lineage>
</organism>
<sequence length="581" mass="67542">MKKKIVKCIGISTISLSLILSSSTFKVEASDISMKTLNKYNSQEQILLRDKPIQIPVDNIEQEEQFRGVWVSTVFNLDLPSKKGLAQEEYKREYIELLDNLQALNINSVIFQVRPKLDAFYKSKINPWSEFLTGTQGLSPGWDPLKWMIEETHNRGMEFQAWFNPYRVTTTSNNKKTVKQQLEELAPNNWARQNPQYVFSFDGKLYLNPGEPEVIKYIIESVMEVVKNYDIDAVHFDDYFYPYRSTKDKDKWYSIEEQKTFAKYGSGFKSVADWRRDNVDKLILSLHNSITSYNKEQKKSVQFGISPYGIWGHKEIHPEGSEAGTGSLTPITSQASYDNLFADTRKWVKNNWIDYIAPQIYWSFDEKAAPYGELVNWWADVVKDTNVHLYIGHANYKKADINNKNISWKNPEEISNQLKFNSLYKEVKGSIFFRYKSLLKTENSAKANNEFIDILKNQHFNTISLLPSKPWLDHKETLSPYDLSVVKENNGNRLTWYDTIDNDSAYYVICREEVVKDNNTMGQSKTIISKIKRTDKSTSFTFVDTHIDPQKEYIYSVAAVDKANNQSILCKEKKLSQEESR</sequence>
<dbReference type="PANTHER" id="PTHR43405">
    <property type="entry name" value="GLYCOSYL HYDROLASE DIGH"/>
    <property type="match status" value="1"/>
</dbReference>
<comment type="caution">
    <text evidence="3">The sequence shown here is derived from an EMBL/GenBank/DDBJ whole genome shotgun (WGS) entry which is preliminary data.</text>
</comment>
<gene>
    <name evidence="3" type="ORF">KQI42_11885</name>
</gene>
<keyword evidence="4" id="KW-1185">Reference proteome</keyword>
<evidence type="ECO:0000313" key="3">
    <source>
        <dbReference type="EMBL" id="MBU5438717.1"/>
    </source>
</evidence>
<dbReference type="InterPro" id="IPR052177">
    <property type="entry name" value="Divisome_Glycosyl_Hydrolase"/>
</dbReference>
<feature type="domain" description="Glycosyl hydrolase-like 10" evidence="2">
    <location>
        <begin position="66"/>
        <end position="408"/>
    </location>
</feature>
<evidence type="ECO:0000313" key="4">
    <source>
        <dbReference type="Proteomes" id="UP000749471"/>
    </source>
</evidence>
<dbReference type="EMBL" id="JAHLPM010000009">
    <property type="protein sequence ID" value="MBU5438717.1"/>
    <property type="molecule type" value="Genomic_DNA"/>
</dbReference>
<accession>A0ABS6E7G1</accession>
<dbReference type="Proteomes" id="UP000749471">
    <property type="component" value="Unassembled WGS sequence"/>
</dbReference>
<dbReference type="RefSeq" id="WP_216520022.1">
    <property type="nucleotide sequence ID" value="NZ_JAHLPM010000009.1"/>
</dbReference>
<reference evidence="3 4" key="1">
    <citation type="submission" date="2021-06" db="EMBL/GenBank/DDBJ databases">
        <authorList>
            <person name="Sun Q."/>
            <person name="Li D."/>
        </authorList>
    </citation>
    <scope>NUCLEOTIDE SEQUENCE [LARGE SCALE GENOMIC DNA]</scope>
    <source>
        <strain evidence="3 4">MSJ-40</strain>
    </source>
</reference>
<dbReference type="InterPro" id="IPR003790">
    <property type="entry name" value="GHL10"/>
</dbReference>
<dbReference type="Pfam" id="PF02638">
    <property type="entry name" value="GHL10"/>
    <property type="match status" value="1"/>
</dbReference>